<comment type="caution">
    <text evidence="2">The sequence shown here is derived from an EMBL/GenBank/DDBJ whole genome shotgun (WGS) entry which is preliminary data.</text>
</comment>
<evidence type="ECO:0000256" key="1">
    <source>
        <dbReference type="SAM" id="Phobius"/>
    </source>
</evidence>
<dbReference type="EMBL" id="JBHSOJ010000016">
    <property type="protein sequence ID" value="MFC5631141.1"/>
    <property type="molecule type" value="Genomic_DNA"/>
</dbReference>
<dbReference type="InterPro" id="IPR047752">
    <property type="entry name" value="MacP"/>
</dbReference>
<reference evidence="3" key="1">
    <citation type="journal article" date="2019" name="Int. J. Syst. Evol. Microbiol.">
        <title>The Global Catalogue of Microorganisms (GCM) 10K type strain sequencing project: providing services to taxonomists for standard genome sequencing and annotation.</title>
        <authorList>
            <consortium name="The Broad Institute Genomics Platform"/>
            <consortium name="The Broad Institute Genome Sequencing Center for Infectious Disease"/>
            <person name="Wu L."/>
            <person name="Ma J."/>
        </authorList>
    </citation>
    <scope>NUCLEOTIDE SEQUENCE [LARGE SCALE GENOMIC DNA]</scope>
    <source>
        <strain evidence="3">DT43</strain>
    </source>
</reference>
<dbReference type="Pfam" id="PF26336">
    <property type="entry name" value="MacP_activator"/>
    <property type="match status" value="1"/>
</dbReference>
<proteinExistence type="predicted"/>
<evidence type="ECO:0000313" key="2">
    <source>
        <dbReference type="EMBL" id="MFC5631141.1"/>
    </source>
</evidence>
<name>A0ABW0UGT0_9STRE</name>
<keyword evidence="1" id="KW-0812">Transmembrane</keyword>
<feature type="transmembrane region" description="Helical" evidence="1">
    <location>
        <begin position="63"/>
        <end position="82"/>
    </location>
</feature>
<sequence>MSQPLLTDEIIERYNHGEDLEELLYEHELKTGQTIRIEEIDIDRIIKSRRIENAKKNQFRRKLNMILAIILVLLCLLAYAIFNW</sequence>
<accession>A0ABW0UGT0</accession>
<protein>
    <submittedName>
        <fullName evidence="2">Cell wall synthase accessory phosphoprotein MacP</fullName>
    </submittedName>
</protein>
<gene>
    <name evidence="2" type="primary">macP</name>
    <name evidence="2" type="ORF">ACFPQ3_06020</name>
</gene>
<keyword evidence="1" id="KW-1133">Transmembrane helix</keyword>
<keyword evidence="3" id="KW-1185">Reference proteome</keyword>
<organism evidence="2 3">
    <name type="scientific">Streptococcus caledonicus</name>
    <dbReference type="NCBI Taxonomy" id="2614158"/>
    <lineage>
        <taxon>Bacteria</taxon>
        <taxon>Bacillati</taxon>
        <taxon>Bacillota</taxon>
        <taxon>Bacilli</taxon>
        <taxon>Lactobacillales</taxon>
        <taxon>Streptococcaceae</taxon>
        <taxon>Streptococcus</taxon>
    </lineage>
</organism>
<dbReference type="NCBIfam" id="NF038277">
    <property type="entry name" value="accessory_MacP"/>
    <property type="match status" value="1"/>
</dbReference>
<keyword evidence="1" id="KW-0472">Membrane</keyword>
<dbReference type="Proteomes" id="UP001596110">
    <property type="component" value="Unassembled WGS sequence"/>
</dbReference>
<evidence type="ECO:0000313" key="3">
    <source>
        <dbReference type="Proteomes" id="UP001596110"/>
    </source>
</evidence>
<dbReference type="RefSeq" id="WP_156805359.1">
    <property type="nucleotide sequence ID" value="NZ_JBHSOJ010000016.1"/>
</dbReference>